<keyword evidence="4 7" id="KW-0812">Transmembrane</keyword>
<protein>
    <submittedName>
        <fullName evidence="9">Sugar ABC transporter permease</fullName>
    </submittedName>
</protein>
<keyword evidence="2 7" id="KW-0813">Transport</keyword>
<feature type="transmembrane region" description="Helical" evidence="7">
    <location>
        <begin position="75"/>
        <end position="97"/>
    </location>
</feature>
<keyword evidence="3" id="KW-1003">Cell membrane</keyword>
<evidence type="ECO:0000256" key="6">
    <source>
        <dbReference type="ARBA" id="ARBA00023136"/>
    </source>
</evidence>
<evidence type="ECO:0000256" key="7">
    <source>
        <dbReference type="RuleBase" id="RU363032"/>
    </source>
</evidence>
<keyword evidence="6 7" id="KW-0472">Membrane</keyword>
<dbReference type="GO" id="GO:0005886">
    <property type="term" value="C:plasma membrane"/>
    <property type="evidence" value="ECO:0007669"/>
    <property type="project" value="UniProtKB-SubCell"/>
</dbReference>
<dbReference type="PANTHER" id="PTHR43744">
    <property type="entry name" value="ABC TRANSPORTER PERMEASE PROTEIN MG189-RELATED-RELATED"/>
    <property type="match status" value="1"/>
</dbReference>
<dbReference type="Gene3D" id="1.10.3720.10">
    <property type="entry name" value="MetI-like"/>
    <property type="match status" value="1"/>
</dbReference>
<evidence type="ECO:0000256" key="5">
    <source>
        <dbReference type="ARBA" id="ARBA00022989"/>
    </source>
</evidence>
<feature type="domain" description="ABC transmembrane type-1" evidence="8">
    <location>
        <begin position="71"/>
        <end position="262"/>
    </location>
</feature>
<name>A0A0D7WVE6_9BACL</name>
<evidence type="ECO:0000256" key="2">
    <source>
        <dbReference type="ARBA" id="ARBA00022448"/>
    </source>
</evidence>
<keyword evidence="5 7" id="KW-1133">Transmembrane helix</keyword>
<dbReference type="InterPro" id="IPR035906">
    <property type="entry name" value="MetI-like_sf"/>
</dbReference>
<feature type="transmembrane region" description="Helical" evidence="7">
    <location>
        <begin position="241"/>
        <end position="261"/>
    </location>
</feature>
<dbReference type="Proteomes" id="UP000032534">
    <property type="component" value="Unassembled WGS sequence"/>
</dbReference>
<feature type="transmembrane region" description="Helical" evidence="7">
    <location>
        <begin position="12"/>
        <end position="33"/>
    </location>
</feature>
<dbReference type="PATRIC" id="fig|159743.3.peg.5958"/>
<reference evidence="9 10" key="1">
    <citation type="submission" date="2014-11" db="EMBL/GenBank/DDBJ databases">
        <title>Draft Genome Sequences of Paenibacillus polymyxa NRRL B-30509 and Paenibacillus terrae NRRL B-30644, Strains from a Poultry Environment that Produce Tridecaptin A and Paenicidins.</title>
        <authorList>
            <person name="van Belkum M.J."/>
            <person name="Lohans C.T."/>
            <person name="Vederas J.C."/>
        </authorList>
    </citation>
    <scope>NUCLEOTIDE SEQUENCE [LARGE SCALE GENOMIC DNA]</scope>
    <source>
        <strain evidence="9 10">NRRL B-30644</strain>
    </source>
</reference>
<dbReference type="GO" id="GO:0055085">
    <property type="term" value="P:transmembrane transport"/>
    <property type="evidence" value="ECO:0007669"/>
    <property type="project" value="InterPro"/>
</dbReference>
<dbReference type="InterPro" id="IPR000515">
    <property type="entry name" value="MetI-like"/>
</dbReference>
<dbReference type="CDD" id="cd06261">
    <property type="entry name" value="TM_PBP2"/>
    <property type="match status" value="1"/>
</dbReference>
<feature type="transmembrane region" description="Helical" evidence="7">
    <location>
        <begin position="140"/>
        <end position="162"/>
    </location>
</feature>
<comment type="caution">
    <text evidence="9">The sequence shown here is derived from an EMBL/GenBank/DDBJ whole genome shotgun (WGS) entry which is preliminary data.</text>
</comment>
<feature type="transmembrane region" description="Helical" evidence="7">
    <location>
        <begin position="106"/>
        <end position="128"/>
    </location>
</feature>
<dbReference type="EMBL" id="JTHP01000095">
    <property type="protein sequence ID" value="KJD42693.1"/>
    <property type="molecule type" value="Genomic_DNA"/>
</dbReference>
<gene>
    <name evidence="9" type="ORF">QD47_26785</name>
</gene>
<dbReference type="SUPFAM" id="SSF161098">
    <property type="entry name" value="MetI-like"/>
    <property type="match status" value="1"/>
</dbReference>
<evidence type="ECO:0000256" key="4">
    <source>
        <dbReference type="ARBA" id="ARBA00022692"/>
    </source>
</evidence>
<evidence type="ECO:0000256" key="1">
    <source>
        <dbReference type="ARBA" id="ARBA00004651"/>
    </source>
</evidence>
<dbReference type="PANTHER" id="PTHR43744:SF2">
    <property type="entry name" value="ARABINOOLIGOSACCHARIDES TRANSPORT SYSTEM PERMEASE PROTEIN ARAQ"/>
    <property type="match status" value="1"/>
</dbReference>
<proteinExistence type="inferred from homology"/>
<dbReference type="AlphaFoldDB" id="A0A0D7WVE6"/>
<evidence type="ECO:0000313" key="10">
    <source>
        <dbReference type="Proteomes" id="UP000032534"/>
    </source>
</evidence>
<comment type="subcellular location">
    <subcellularLocation>
        <location evidence="1 7">Cell membrane</location>
        <topology evidence="1 7">Multi-pass membrane protein</topology>
    </subcellularLocation>
</comment>
<dbReference type="Pfam" id="PF00528">
    <property type="entry name" value="BPD_transp_1"/>
    <property type="match status" value="1"/>
</dbReference>
<keyword evidence="10" id="KW-1185">Reference proteome</keyword>
<feature type="transmembrane region" description="Helical" evidence="7">
    <location>
        <begin position="183"/>
        <end position="208"/>
    </location>
</feature>
<accession>A0A0D7WVE6</accession>
<evidence type="ECO:0000259" key="8">
    <source>
        <dbReference type="PROSITE" id="PS50928"/>
    </source>
</evidence>
<evidence type="ECO:0000313" key="9">
    <source>
        <dbReference type="EMBL" id="KJD42693.1"/>
    </source>
</evidence>
<comment type="similarity">
    <text evidence="7">Belongs to the binding-protein-dependent transport system permease family.</text>
</comment>
<organism evidence="9 10">
    <name type="scientific">Paenibacillus terrae</name>
    <dbReference type="NCBI Taxonomy" id="159743"/>
    <lineage>
        <taxon>Bacteria</taxon>
        <taxon>Bacillati</taxon>
        <taxon>Bacillota</taxon>
        <taxon>Bacilli</taxon>
        <taxon>Bacillales</taxon>
        <taxon>Paenibacillaceae</taxon>
        <taxon>Paenibacillus</taxon>
    </lineage>
</organism>
<sequence length="276" mass="31507">MMRNKRLFTAASWYAGMSILFFLFIFPFLLILLNSFKSRVEIIRNPLTLPKTFDFSNYTDAFTRMNFSYGLYNSAIITCVSVLAILVFSSMLAYYLVRWSNKMSSIILLMLVSSMIIPFQALMIPFVSLYGNLHMLNSKWALIFFYLGFGISLATFMYHGFIKTVPKDLEEAALMDGAGRIQVFYQIVLPILKPISTTIAIIDVLWIWNDFLLPSLVLLSKEQQTLPLSTYYFFGKYTSNYGVAMAALVMAIIPVIVFYLIMQKQVIKGVVEGAVK</sequence>
<evidence type="ECO:0000256" key="3">
    <source>
        <dbReference type="ARBA" id="ARBA00022475"/>
    </source>
</evidence>
<dbReference type="PROSITE" id="PS50928">
    <property type="entry name" value="ABC_TM1"/>
    <property type="match status" value="1"/>
</dbReference>